<dbReference type="InterPro" id="IPR052036">
    <property type="entry name" value="Hydrolase/PRTase-associated"/>
</dbReference>
<dbReference type="Gene3D" id="3.30.1870.10">
    <property type="entry name" value="EreA-like, domain 2"/>
    <property type="match status" value="1"/>
</dbReference>
<dbReference type="RefSeq" id="WP_125307563.1">
    <property type="nucleotide sequence ID" value="NZ_RSEC01000033.1"/>
</dbReference>
<proteinExistence type="predicted"/>
<sequence length="430" mass="46771">MSATVLDEVTAIRESAAPLRSPQDLDPLVRRIGHARIVLLGEATHGTAEFYRWRAELTRRLLAERDFSFVAVEGDWPECHRVHCCAAGAPGAPNDPGQVLWGFRRWPTWLWANEEVAEFAAWLRSFNATGDGPPCGFHGLDVYSLGESLRSVLGYVRAHAPEHVGAALQAFHCFEPYGEDPRDYGVSAALVPENCREEVVRLLTALRSAAPADSVPGLDPAFVAEQNAEVVAGAERYYREMVGGGARSWNTRDTHMSDTLDRLLRAYGPHSKAVVWAHNTHVGDARATDMAAAGLLNLGQLVRERHAADGVVAVGFGTFRGSVLAADRWGGAMRRMPVEPARPGSLEGLLHDAVPGEQSLHVFGAATAWAEELREHRAIGVVHRGGGYVPTVPSARYDAFVHCDETTASTPLHQWEPEEGDEAQTYPSGV</sequence>
<accession>A0A427TEF3</accession>
<dbReference type="GO" id="GO:0046677">
    <property type="term" value="P:response to antibiotic"/>
    <property type="evidence" value="ECO:0007669"/>
    <property type="project" value="InterPro"/>
</dbReference>
<dbReference type="CDD" id="cd14728">
    <property type="entry name" value="Ere-like"/>
    <property type="match status" value="1"/>
</dbReference>
<gene>
    <name evidence="1" type="ORF">EIY87_10835</name>
</gene>
<organism evidence="1 2">
    <name type="scientific">Amycolatopsis eburnea</name>
    <dbReference type="NCBI Taxonomy" id="2267691"/>
    <lineage>
        <taxon>Bacteria</taxon>
        <taxon>Bacillati</taxon>
        <taxon>Actinomycetota</taxon>
        <taxon>Actinomycetes</taxon>
        <taxon>Pseudonocardiales</taxon>
        <taxon>Pseudonocardiaceae</taxon>
        <taxon>Amycolatopsis</taxon>
    </lineage>
</organism>
<dbReference type="Gene3D" id="3.40.1660.10">
    <property type="entry name" value="EreA-like (biosynthetic domain)"/>
    <property type="match status" value="1"/>
</dbReference>
<dbReference type="AlphaFoldDB" id="A0A427TEF3"/>
<name>A0A427TEF3_9PSEU</name>
<dbReference type="Pfam" id="PF05139">
    <property type="entry name" value="Erythro_esteras"/>
    <property type="match status" value="1"/>
</dbReference>
<dbReference type="Proteomes" id="UP000267081">
    <property type="component" value="Unassembled WGS sequence"/>
</dbReference>
<dbReference type="PIRSF" id="PIRSF036794">
    <property type="entry name" value="UCP_erythr_ester"/>
    <property type="match status" value="1"/>
</dbReference>
<evidence type="ECO:0000313" key="1">
    <source>
        <dbReference type="EMBL" id="RSD21337.1"/>
    </source>
</evidence>
<keyword evidence="2" id="KW-1185">Reference proteome</keyword>
<dbReference type="InterPro" id="IPR014622">
    <property type="entry name" value="UCP036794_erythomycin"/>
</dbReference>
<reference evidence="1 2" key="1">
    <citation type="submission" date="2018-12" db="EMBL/GenBank/DDBJ databases">
        <title>Amycolatopsis eburnea sp. nov. actinomycete associate with arbuscular mycorrhiza fungal spore.</title>
        <authorList>
            <person name="Lumyong S."/>
            <person name="Chaiya L."/>
        </authorList>
    </citation>
    <scope>NUCLEOTIDE SEQUENCE [LARGE SCALE GENOMIC DNA]</scope>
    <source>
        <strain evidence="1 2">GLM-1</strain>
    </source>
</reference>
<dbReference type="InterPro" id="IPR007815">
    <property type="entry name" value="Emycin_Estase"/>
</dbReference>
<dbReference type="Gene3D" id="1.20.1440.30">
    <property type="entry name" value="Biosynthetic Protein domain"/>
    <property type="match status" value="1"/>
</dbReference>
<dbReference type="SUPFAM" id="SSF159501">
    <property type="entry name" value="EreA/ChaN-like"/>
    <property type="match status" value="1"/>
</dbReference>
<evidence type="ECO:0000313" key="2">
    <source>
        <dbReference type="Proteomes" id="UP000267081"/>
    </source>
</evidence>
<dbReference type="PANTHER" id="PTHR31299:SF0">
    <property type="entry name" value="ESTERASE, PUTATIVE (AFU_ORTHOLOGUE AFUA_1G05850)-RELATED"/>
    <property type="match status" value="1"/>
</dbReference>
<protein>
    <submittedName>
        <fullName evidence="1">Erythromycin esterase family protein</fullName>
    </submittedName>
</protein>
<dbReference type="EMBL" id="RSEC01000033">
    <property type="protein sequence ID" value="RSD21337.1"/>
    <property type="molecule type" value="Genomic_DNA"/>
</dbReference>
<comment type="caution">
    <text evidence="1">The sequence shown here is derived from an EMBL/GenBank/DDBJ whole genome shotgun (WGS) entry which is preliminary data.</text>
</comment>
<dbReference type="OrthoDB" id="9810066at2"/>
<dbReference type="PANTHER" id="PTHR31299">
    <property type="entry name" value="ESTERASE, PUTATIVE (AFU_ORTHOLOGUE AFUA_1G05850)-RELATED"/>
    <property type="match status" value="1"/>
</dbReference>